<dbReference type="Proteomes" id="UP000652761">
    <property type="component" value="Unassembled WGS sequence"/>
</dbReference>
<dbReference type="OrthoDB" id="694021at2759"/>
<dbReference type="PANTHER" id="PTHR33144">
    <property type="entry name" value="OS10G0409366 PROTEIN-RELATED"/>
    <property type="match status" value="1"/>
</dbReference>
<dbReference type="EMBL" id="NMUH01014545">
    <property type="protein sequence ID" value="MQM22953.1"/>
    <property type="molecule type" value="Genomic_DNA"/>
</dbReference>
<comment type="caution">
    <text evidence="1">The sequence shown here is derived from an EMBL/GenBank/DDBJ whole genome shotgun (WGS) entry which is preliminary data.</text>
</comment>
<organism evidence="1 2">
    <name type="scientific">Colocasia esculenta</name>
    <name type="common">Wild taro</name>
    <name type="synonym">Arum esculentum</name>
    <dbReference type="NCBI Taxonomy" id="4460"/>
    <lineage>
        <taxon>Eukaryota</taxon>
        <taxon>Viridiplantae</taxon>
        <taxon>Streptophyta</taxon>
        <taxon>Embryophyta</taxon>
        <taxon>Tracheophyta</taxon>
        <taxon>Spermatophyta</taxon>
        <taxon>Magnoliopsida</taxon>
        <taxon>Liliopsida</taxon>
        <taxon>Araceae</taxon>
        <taxon>Aroideae</taxon>
        <taxon>Colocasieae</taxon>
        <taxon>Colocasia</taxon>
    </lineage>
</organism>
<keyword evidence="2" id="KW-1185">Reference proteome</keyword>
<protein>
    <submittedName>
        <fullName evidence="1">Uncharacterized protein</fullName>
    </submittedName>
</protein>
<reference evidence="1" key="1">
    <citation type="submission" date="2017-07" db="EMBL/GenBank/DDBJ databases">
        <title>Taro Niue Genome Assembly and Annotation.</title>
        <authorList>
            <person name="Atibalentja N."/>
            <person name="Keating K."/>
            <person name="Fields C.J."/>
        </authorList>
    </citation>
    <scope>NUCLEOTIDE SEQUENCE</scope>
    <source>
        <strain evidence="1">Niue_2</strain>
        <tissue evidence="1">Leaf</tissue>
    </source>
</reference>
<dbReference type="AlphaFoldDB" id="A0A843XUY9"/>
<feature type="non-terminal residue" evidence="1">
    <location>
        <position position="1"/>
    </location>
</feature>
<sequence length="181" mass="21117">MARNGDLLPIDVFDWRYMQEQNINECLELVRTKFEFEDRHENYVVASLSKKWKYYKERLKKIYFNPDGDNSCPQQFIVEEQWKNLVQHWKDDTAKVEIDKIVASHSTNDSENIVIANENEIINQVVAGNNENRRFNRENYVNYSATIESSAGSYVIPLPPSQPNDINNVAQEESLLEGNAK</sequence>
<proteinExistence type="predicted"/>
<name>A0A843XUY9_COLES</name>
<accession>A0A843XUY9</accession>
<dbReference type="PANTHER" id="PTHR33144:SF45">
    <property type="entry name" value="TRANSPOSASE TNP1_EN_SPM-LIKE DOMAIN-CONTAINING PROTEIN"/>
    <property type="match status" value="1"/>
</dbReference>
<evidence type="ECO:0000313" key="2">
    <source>
        <dbReference type="Proteomes" id="UP000652761"/>
    </source>
</evidence>
<evidence type="ECO:0000313" key="1">
    <source>
        <dbReference type="EMBL" id="MQM22953.1"/>
    </source>
</evidence>
<gene>
    <name evidence="1" type="ORF">Taro_056013</name>
</gene>